<dbReference type="InterPro" id="IPR001352">
    <property type="entry name" value="RNase_HII/HIII"/>
</dbReference>
<feature type="binding site" evidence="14">
    <location>
        <position position="25"/>
    </location>
    <ligand>
        <name>a divalent metal cation</name>
        <dbReference type="ChEBI" id="CHEBI:60240"/>
    </ligand>
</feature>
<keyword evidence="10 14" id="KW-0479">Metal-binding</keyword>
<dbReference type="SUPFAM" id="SSF53098">
    <property type="entry name" value="Ribonuclease H-like"/>
    <property type="match status" value="1"/>
</dbReference>
<dbReference type="GO" id="GO:0032299">
    <property type="term" value="C:ribonuclease H2 complex"/>
    <property type="evidence" value="ECO:0007669"/>
    <property type="project" value="TreeGrafter"/>
</dbReference>
<keyword evidence="9 14" id="KW-0540">Nuclease</keyword>
<dbReference type="InterPro" id="IPR012337">
    <property type="entry name" value="RNaseH-like_sf"/>
</dbReference>
<evidence type="ECO:0000256" key="6">
    <source>
        <dbReference type="ARBA" id="ARBA00012180"/>
    </source>
</evidence>
<evidence type="ECO:0000256" key="4">
    <source>
        <dbReference type="ARBA" id="ARBA00004496"/>
    </source>
</evidence>
<keyword evidence="12 14" id="KW-0378">Hydrolase</keyword>
<evidence type="ECO:0000256" key="10">
    <source>
        <dbReference type="ARBA" id="ARBA00022723"/>
    </source>
</evidence>
<evidence type="ECO:0000256" key="8">
    <source>
        <dbReference type="ARBA" id="ARBA00022490"/>
    </source>
</evidence>
<feature type="domain" description="RNase H type-2" evidence="17">
    <location>
        <begin position="18"/>
        <end position="202"/>
    </location>
</feature>
<name>A0A553IJ41_ACHLA</name>
<dbReference type="InterPro" id="IPR036397">
    <property type="entry name" value="RNaseH_sf"/>
</dbReference>
<dbReference type="Gene3D" id="3.30.420.10">
    <property type="entry name" value="Ribonuclease H-like superfamily/Ribonuclease H"/>
    <property type="match status" value="1"/>
</dbReference>
<dbReference type="InterPro" id="IPR024567">
    <property type="entry name" value="RNase_HII/HIII_dom"/>
</dbReference>
<comment type="cofactor">
    <cofactor evidence="2">
        <name>Mg(2+)</name>
        <dbReference type="ChEBI" id="CHEBI:18420"/>
    </cofactor>
</comment>
<accession>A0A553IJ41</accession>
<dbReference type="PANTHER" id="PTHR10954">
    <property type="entry name" value="RIBONUCLEASE H2 SUBUNIT A"/>
    <property type="match status" value="1"/>
</dbReference>
<comment type="caution">
    <text evidence="14 15">Lacks conserved residue(s) required for the propagation of feature annotation.</text>
</comment>
<dbReference type="GO" id="GO:0003723">
    <property type="term" value="F:RNA binding"/>
    <property type="evidence" value="ECO:0007669"/>
    <property type="project" value="UniProtKB-UniRule"/>
</dbReference>
<dbReference type="EMBL" id="VKID01000001">
    <property type="protein sequence ID" value="TRY00209.1"/>
    <property type="molecule type" value="Genomic_DNA"/>
</dbReference>
<dbReference type="GO" id="GO:0004523">
    <property type="term" value="F:RNA-DNA hybrid ribonuclease activity"/>
    <property type="evidence" value="ECO:0007669"/>
    <property type="project" value="UniProtKB-UniRule"/>
</dbReference>
<comment type="caution">
    <text evidence="18">The sequence shown here is derived from an EMBL/GenBank/DDBJ whole genome shotgun (WGS) entry which is preliminary data.</text>
</comment>
<keyword evidence="8 14" id="KW-0963">Cytoplasm</keyword>
<comment type="cofactor">
    <cofactor evidence="14">
        <name>Mn(2+)</name>
        <dbReference type="ChEBI" id="CHEBI:29035"/>
    </cofactor>
    <cofactor evidence="14">
        <name>Mg(2+)</name>
        <dbReference type="ChEBI" id="CHEBI:18420"/>
    </cofactor>
    <text evidence="14">Manganese or magnesium. Binds 1 divalent metal ion per monomer in the absence of substrate. May bind a second metal ion after substrate binding.</text>
</comment>
<evidence type="ECO:0000259" key="17">
    <source>
        <dbReference type="PROSITE" id="PS51975"/>
    </source>
</evidence>
<evidence type="ECO:0000256" key="2">
    <source>
        <dbReference type="ARBA" id="ARBA00001946"/>
    </source>
</evidence>
<dbReference type="RefSeq" id="WP_064212130.1">
    <property type="nucleotide sequence ID" value="NZ_JACAOE010000001.1"/>
</dbReference>
<protein>
    <recommendedName>
        <fullName evidence="7 14">Ribonuclease HII</fullName>
        <shortName evidence="14">RNase HII</shortName>
        <ecNumber evidence="6 14">3.1.26.4</ecNumber>
    </recommendedName>
</protein>
<dbReference type="GO" id="GO:0030145">
    <property type="term" value="F:manganese ion binding"/>
    <property type="evidence" value="ECO:0007669"/>
    <property type="project" value="UniProtKB-UniRule"/>
</dbReference>
<dbReference type="GO" id="GO:0006298">
    <property type="term" value="P:mismatch repair"/>
    <property type="evidence" value="ECO:0007669"/>
    <property type="project" value="TreeGrafter"/>
</dbReference>
<dbReference type="InterPro" id="IPR022898">
    <property type="entry name" value="RNase_HII"/>
</dbReference>
<dbReference type="Pfam" id="PF01351">
    <property type="entry name" value="RNase_HII"/>
    <property type="match status" value="1"/>
</dbReference>
<dbReference type="PANTHER" id="PTHR10954:SF18">
    <property type="entry name" value="RIBONUCLEASE HII"/>
    <property type="match status" value="1"/>
</dbReference>
<proteinExistence type="inferred from homology"/>
<evidence type="ECO:0000256" key="5">
    <source>
        <dbReference type="ARBA" id="ARBA00007383"/>
    </source>
</evidence>
<dbReference type="NCBIfam" id="NF000595">
    <property type="entry name" value="PRK00015.1-3"/>
    <property type="match status" value="1"/>
</dbReference>
<evidence type="ECO:0000256" key="14">
    <source>
        <dbReference type="HAMAP-Rule" id="MF_00052"/>
    </source>
</evidence>
<dbReference type="AlphaFoldDB" id="A0A553IJ41"/>
<feature type="binding site" evidence="14">
    <location>
        <position position="116"/>
    </location>
    <ligand>
        <name>a divalent metal cation</name>
        <dbReference type="ChEBI" id="CHEBI:60240"/>
    </ligand>
</feature>
<evidence type="ECO:0000256" key="7">
    <source>
        <dbReference type="ARBA" id="ARBA00019179"/>
    </source>
</evidence>
<dbReference type="Proteomes" id="UP000315938">
    <property type="component" value="Unassembled WGS sequence"/>
</dbReference>
<dbReference type="GO" id="GO:0043137">
    <property type="term" value="P:DNA replication, removal of RNA primer"/>
    <property type="evidence" value="ECO:0007669"/>
    <property type="project" value="TreeGrafter"/>
</dbReference>
<dbReference type="CDD" id="cd07182">
    <property type="entry name" value="RNase_HII_bacteria_HII_like"/>
    <property type="match status" value="1"/>
</dbReference>
<keyword evidence="11 14" id="KW-0255">Endonuclease</keyword>
<organism evidence="18 19">
    <name type="scientific">Acholeplasma laidlawii</name>
    <dbReference type="NCBI Taxonomy" id="2148"/>
    <lineage>
        <taxon>Bacteria</taxon>
        <taxon>Bacillati</taxon>
        <taxon>Mycoplasmatota</taxon>
        <taxon>Mollicutes</taxon>
        <taxon>Acholeplasmatales</taxon>
        <taxon>Acholeplasmataceae</taxon>
        <taxon>Acholeplasma</taxon>
    </lineage>
</organism>
<evidence type="ECO:0000313" key="18">
    <source>
        <dbReference type="EMBL" id="TRY00209.1"/>
    </source>
</evidence>
<comment type="similarity">
    <text evidence="5 14 16">Belongs to the RNase HII family.</text>
</comment>
<comment type="function">
    <text evidence="3 14 16">Endonuclease that specifically degrades the RNA of RNA-DNA hybrids.</text>
</comment>
<sequence>MTIDNLAFEKALYDKGYTYICGVYEAGRGPLAGPVVAAAVIFEKGFYHEDINDSKTLSAKKRETLFELIKQHALAIGVSVVNHEVIDKINILEAARHAMEDAISKLKIKPQYALTDHMDIKGIPYTSIKHGDQLSISIAAASIIAKVTRDKLMVDYDEVYPQYGFKDHKGYGTRKHLEALNLYGVSPIHRKTFAPVAKLLKQ</sequence>
<comment type="catalytic activity">
    <reaction evidence="1 14 16">
        <text>Endonucleolytic cleavage to 5'-phosphomonoester.</text>
        <dbReference type="EC" id="3.1.26.4"/>
    </reaction>
</comment>
<evidence type="ECO:0000256" key="11">
    <source>
        <dbReference type="ARBA" id="ARBA00022759"/>
    </source>
</evidence>
<dbReference type="HAMAP" id="MF_00052_B">
    <property type="entry name" value="RNase_HII_B"/>
    <property type="match status" value="1"/>
</dbReference>
<evidence type="ECO:0000256" key="12">
    <source>
        <dbReference type="ARBA" id="ARBA00022801"/>
    </source>
</evidence>
<evidence type="ECO:0000256" key="16">
    <source>
        <dbReference type="RuleBase" id="RU003515"/>
    </source>
</evidence>
<gene>
    <name evidence="14" type="primary">rnhB</name>
    <name evidence="18" type="ORF">FNV44_03950</name>
</gene>
<evidence type="ECO:0000256" key="15">
    <source>
        <dbReference type="PROSITE-ProRule" id="PRU01319"/>
    </source>
</evidence>
<evidence type="ECO:0000256" key="1">
    <source>
        <dbReference type="ARBA" id="ARBA00000077"/>
    </source>
</evidence>
<keyword evidence="13 14" id="KW-0464">Manganese</keyword>
<reference evidence="18 19" key="1">
    <citation type="submission" date="2019-07" db="EMBL/GenBank/DDBJ databases">
        <title>Genome sequence of Acholeplasma laidlawii strain with increased resistance to erythromycin.</title>
        <authorList>
            <person name="Medvedeva E.S."/>
            <person name="Baranova N.B."/>
            <person name="Siniagina M.N."/>
            <person name="Mouzykantov A."/>
            <person name="Chernova O.A."/>
            <person name="Chernov V.M."/>
        </authorList>
    </citation>
    <scope>NUCLEOTIDE SEQUENCE [LARGE SCALE GENOMIC DNA]</scope>
    <source>
        <strain evidence="18 19">PG8REry</strain>
    </source>
</reference>
<comment type="subcellular location">
    <subcellularLocation>
        <location evidence="4 14">Cytoplasm</location>
    </subcellularLocation>
</comment>
<evidence type="ECO:0000256" key="9">
    <source>
        <dbReference type="ARBA" id="ARBA00022722"/>
    </source>
</evidence>
<evidence type="ECO:0000256" key="13">
    <source>
        <dbReference type="ARBA" id="ARBA00023211"/>
    </source>
</evidence>
<dbReference type="PROSITE" id="PS51975">
    <property type="entry name" value="RNASE_H_2"/>
    <property type="match status" value="1"/>
</dbReference>
<evidence type="ECO:0000256" key="3">
    <source>
        <dbReference type="ARBA" id="ARBA00004065"/>
    </source>
</evidence>
<dbReference type="EC" id="3.1.26.4" evidence="6 14"/>
<evidence type="ECO:0000313" key="19">
    <source>
        <dbReference type="Proteomes" id="UP000315938"/>
    </source>
</evidence>
<dbReference type="GO" id="GO:0005737">
    <property type="term" value="C:cytoplasm"/>
    <property type="evidence" value="ECO:0007669"/>
    <property type="project" value="UniProtKB-SubCell"/>
</dbReference>
<dbReference type="FunFam" id="3.30.420.10:FF:000006">
    <property type="entry name" value="Ribonuclease HII"/>
    <property type="match status" value="1"/>
</dbReference>
<dbReference type="NCBIfam" id="NF000594">
    <property type="entry name" value="PRK00015.1-1"/>
    <property type="match status" value="1"/>
</dbReference>